<reference evidence="1" key="2">
    <citation type="journal article" date="2015" name="Fish Shellfish Immunol.">
        <title>Early steps in the European eel (Anguilla anguilla)-Vibrio vulnificus interaction in the gills: Role of the RtxA13 toxin.</title>
        <authorList>
            <person name="Callol A."/>
            <person name="Pajuelo D."/>
            <person name="Ebbesson L."/>
            <person name="Teles M."/>
            <person name="MacKenzie S."/>
            <person name="Amaro C."/>
        </authorList>
    </citation>
    <scope>NUCLEOTIDE SEQUENCE</scope>
</reference>
<sequence length="76" mass="8710">MYLNVCMWLAYVHIQTSTCTLGRTNVCTYPHTKSHTFTLRKRLQSFSLAPPPSLSHTRTQLIHKGCRSLQLINPPL</sequence>
<evidence type="ECO:0000313" key="1">
    <source>
        <dbReference type="EMBL" id="JAH49303.1"/>
    </source>
</evidence>
<organism evidence="1">
    <name type="scientific">Anguilla anguilla</name>
    <name type="common">European freshwater eel</name>
    <name type="synonym">Muraena anguilla</name>
    <dbReference type="NCBI Taxonomy" id="7936"/>
    <lineage>
        <taxon>Eukaryota</taxon>
        <taxon>Metazoa</taxon>
        <taxon>Chordata</taxon>
        <taxon>Craniata</taxon>
        <taxon>Vertebrata</taxon>
        <taxon>Euteleostomi</taxon>
        <taxon>Actinopterygii</taxon>
        <taxon>Neopterygii</taxon>
        <taxon>Teleostei</taxon>
        <taxon>Anguilliformes</taxon>
        <taxon>Anguillidae</taxon>
        <taxon>Anguilla</taxon>
    </lineage>
</organism>
<protein>
    <submittedName>
        <fullName evidence="1">Uncharacterized protein</fullName>
    </submittedName>
</protein>
<accession>A0A0E9T992</accession>
<dbReference type="AlphaFoldDB" id="A0A0E9T992"/>
<reference evidence="1" key="1">
    <citation type="submission" date="2014-11" db="EMBL/GenBank/DDBJ databases">
        <authorList>
            <person name="Amaro Gonzalez C."/>
        </authorList>
    </citation>
    <scope>NUCLEOTIDE SEQUENCE</scope>
</reference>
<name>A0A0E9T992_ANGAN</name>
<dbReference type="EMBL" id="GBXM01059274">
    <property type="protein sequence ID" value="JAH49303.1"/>
    <property type="molecule type" value="Transcribed_RNA"/>
</dbReference>
<proteinExistence type="predicted"/>